<dbReference type="STRING" id="370622.LA66_00330"/>
<gene>
    <name evidence="1" type="ORF">LA66_00330</name>
</gene>
<dbReference type="EMBL" id="JRFJ01000001">
    <property type="protein sequence ID" value="KHJ55173.1"/>
    <property type="molecule type" value="Genomic_DNA"/>
</dbReference>
<evidence type="ECO:0000313" key="1">
    <source>
        <dbReference type="EMBL" id="KHJ55173.1"/>
    </source>
</evidence>
<protein>
    <submittedName>
        <fullName evidence="1">Glycosidase</fullName>
    </submittedName>
</protein>
<proteinExistence type="predicted"/>
<reference evidence="1 2" key="1">
    <citation type="submission" date="2014-09" db="EMBL/GenBank/DDBJ databases">
        <title>Isolation and characterization of Aurantimonas altamirensis ON-56566 from clinical sample following a dog bite.</title>
        <authorList>
            <person name="Eshaghi A."/>
            <person name="Li A."/>
            <person name="Shahinas D."/>
            <person name="Bahn P."/>
            <person name="Kus J.V."/>
            <person name="Patel S.N."/>
        </authorList>
    </citation>
    <scope>NUCLEOTIDE SEQUENCE [LARGE SCALE GENOMIC DNA]</scope>
    <source>
        <strain evidence="1 2">ON-56566</strain>
    </source>
</reference>
<dbReference type="RefSeq" id="WP_039187916.1">
    <property type="nucleotide sequence ID" value="NZ_JRFJ01000001.1"/>
</dbReference>
<dbReference type="AlphaFoldDB" id="A0A0B1Q2V0"/>
<keyword evidence="1" id="KW-0326">Glycosidase</keyword>
<name>A0A0B1Q2V0_9HYPH</name>
<sequence>MTGLVAAPERVGRAAAEPPTDAFTQVELVWIEKQTEHWVRFGRERREQILDRRRRILFFPPGSVLALVRWAANEHGTVLSRLDILRTVERDAACQTVPTVTPGAEVLLHVDGWPKVERVLQLIDAIEARGIDPIEVSPDHWHHVHNRMTIGETPRAYGLRQHRAFLLRREIGA</sequence>
<evidence type="ECO:0000313" key="2">
    <source>
        <dbReference type="Proteomes" id="UP000030826"/>
    </source>
</evidence>
<comment type="caution">
    <text evidence="1">The sequence shown here is derived from an EMBL/GenBank/DDBJ whole genome shotgun (WGS) entry which is preliminary data.</text>
</comment>
<dbReference type="GO" id="GO:0016798">
    <property type="term" value="F:hydrolase activity, acting on glycosyl bonds"/>
    <property type="evidence" value="ECO:0007669"/>
    <property type="project" value="UniProtKB-KW"/>
</dbReference>
<dbReference type="InterPro" id="IPR021263">
    <property type="entry name" value="DUF2840"/>
</dbReference>
<organism evidence="1 2">
    <name type="scientific">Aureimonas altamirensis</name>
    <dbReference type="NCBI Taxonomy" id="370622"/>
    <lineage>
        <taxon>Bacteria</taxon>
        <taxon>Pseudomonadati</taxon>
        <taxon>Pseudomonadota</taxon>
        <taxon>Alphaproteobacteria</taxon>
        <taxon>Hyphomicrobiales</taxon>
        <taxon>Aurantimonadaceae</taxon>
        <taxon>Aureimonas</taxon>
    </lineage>
</organism>
<dbReference type="OrthoDB" id="9810432at2"/>
<accession>A0A0B1Q2V0</accession>
<dbReference type="Proteomes" id="UP000030826">
    <property type="component" value="Unassembled WGS sequence"/>
</dbReference>
<keyword evidence="1" id="KW-0378">Hydrolase</keyword>
<dbReference type="Pfam" id="PF11000">
    <property type="entry name" value="DUF2840"/>
    <property type="match status" value="1"/>
</dbReference>